<keyword evidence="1" id="KW-1133">Transmembrane helix</keyword>
<feature type="transmembrane region" description="Helical" evidence="1">
    <location>
        <begin position="122"/>
        <end position="148"/>
    </location>
</feature>
<sequence>MSSAQSIQTQAALRNKFGVLAYGLFVIASFLPIASVEFFGMNNIVYGIDVIPVWAIVMMALGAFLCGIGAPKLFAKGIAVFAICYFYYECFRTYQDLSQMLSINDMQNLFSNRSYRRDMGNIISQALNMLSIGFWLITASFFMMKAFIFTPYSERYSLAEQPATSNAN</sequence>
<evidence type="ECO:0000313" key="2">
    <source>
        <dbReference type="EMBL" id="CAH0529696.1"/>
    </source>
</evidence>
<feature type="transmembrane region" description="Helical" evidence="1">
    <location>
        <begin position="20"/>
        <end position="38"/>
    </location>
</feature>
<comment type="caution">
    <text evidence="2">The sequence shown here is derived from an EMBL/GenBank/DDBJ whole genome shotgun (WGS) entry which is preliminary data.</text>
</comment>
<dbReference type="RefSeq" id="WP_237486275.1">
    <property type="nucleotide sequence ID" value="NZ_CAKLCM010000003.1"/>
</dbReference>
<protein>
    <submittedName>
        <fullName evidence="2">Uncharacterized protein</fullName>
    </submittedName>
</protein>
<name>A0ABM8ZMC5_9VIBR</name>
<dbReference type="EMBL" id="CAKLCM010000003">
    <property type="protein sequence ID" value="CAH0529696.1"/>
    <property type="molecule type" value="Genomic_DNA"/>
</dbReference>
<evidence type="ECO:0000256" key="1">
    <source>
        <dbReference type="SAM" id="Phobius"/>
    </source>
</evidence>
<gene>
    <name evidence="2" type="ORF">VHP8226_03451</name>
</gene>
<reference evidence="2" key="1">
    <citation type="submission" date="2021-12" db="EMBL/GenBank/DDBJ databases">
        <authorList>
            <person name="Rodrigo-Torres L."/>
            <person name="Arahal R. D."/>
            <person name="Lucena T."/>
        </authorList>
    </citation>
    <scope>NUCLEOTIDE SEQUENCE</scope>
    <source>
        <strain evidence="2">CECT 8226</strain>
    </source>
</reference>
<evidence type="ECO:0000313" key="3">
    <source>
        <dbReference type="Proteomes" id="UP000838160"/>
    </source>
</evidence>
<accession>A0ABM8ZMC5</accession>
<organism evidence="2 3">
    <name type="scientific">Vibrio hippocampi</name>
    <dbReference type="NCBI Taxonomy" id="654686"/>
    <lineage>
        <taxon>Bacteria</taxon>
        <taxon>Pseudomonadati</taxon>
        <taxon>Pseudomonadota</taxon>
        <taxon>Gammaproteobacteria</taxon>
        <taxon>Vibrionales</taxon>
        <taxon>Vibrionaceae</taxon>
        <taxon>Vibrio</taxon>
    </lineage>
</organism>
<proteinExistence type="predicted"/>
<feature type="transmembrane region" description="Helical" evidence="1">
    <location>
        <begin position="44"/>
        <end position="66"/>
    </location>
</feature>
<dbReference type="Proteomes" id="UP000838160">
    <property type="component" value="Unassembled WGS sequence"/>
</dbReference>
<feature type="transmembrane region" description="Helical" evidence="1">
    <location>
        <begin position="73"/>
        <end position="88"/>
    </location>
</feature>
<keyword evidence="1" id="KW-0472">Membrane</keyword>
<keyword evidence="3" id="KW-1185">Reference proteome</keyword>
<keyword evidence="1" id="KW-0812">Transmembrane</keyword>